<feature type="transmembrane region" description="Helical" evidence="6">
    <location>
        <begin position="25"/>
        <end position="43"/>
    </location>
</feature>
<dbReference type="Gene3D" id="1.20.1250.20">
    <property type="entry name" value="MFS general substrate transporter like domains"/>
    <property type="match status" value="1"/>
</dbReference>
<dbReference type="InterPro" id="IPR052952">
    <property type="entry name" value="MFS-Transporter"/>
</dbReference>
<dbReference type="PANTHER" id="PTHR23527:SF1">
    <property type="entry name" value="BLL3282 PROTEIN"/>
    <property type="match status" value="1"/>
</dbReference>
<dbReference type="InterPro" id="IPR036259">
    <property type="entry name" value="MFS_trans_sf"/>
</dbReference>
<evidence type="ECO:0000256" key="1">
    <source>
        <dbReference type="ARBA" id="ARBA00004651"/>
    </source>
</evidence>
<feature type="domain" description="Major facilitator superfamily (MFS) profile" evidence="7">
    <location>
        <begin position="1"/>
        <end position="365"/>
    </location>
</feature>
<feature type="compositionally biased region" description="Basic and acidic residues" evidence="5">
    <location>
        <begin position="386"/>
        <end position="395"/>
    </location>
</feature>
<evidence type="ECO:0000256" key="6">
    <source>
        <dbReference type="SAM" id="Phobius"/>
    </source>
</evidence>
<feature type="transmembrane region" description="Helical" evidence="6">
    <location>
        <begin position="184"/>
        <end position="204"/>
    </location>
</feature>
<comment type="caution">
    <text evidence="8">The sequence shown here is derived from an EMBL/GenBank/DDBJ whole genome shotgun (WGS) entry which is preliminary data.</text>
</comment>
<feature type="transmembrane region" description="Helical" evidence="6">
    <location>
        <begin position="276"/>
        <end position="304"/>
    </location>
</feature>
<dbReference type="PANTHER" id="PTHR23527">
    <property type="entry name" value="BLL3282 PROTEIN"/>
    <property type="match status" value="1"/>
</dbReference>
<dbReference type="Pfam" id="PF07690">
    <property type="entry name" value="MFS_1"/>
    <property type="match status" value="1"/>
</dbReference>
<feature type="transmembrane region" description="Helical" evidence="6">
    <location>
        <begin position="210"/>
        <end position="235"/>
    </location>
</feature>
<keyword evidence="9" id="KW-1185">Reference proteome</keyword>
<evidence type="ECO:0000313" key="8">
    <source>
        <dbReference type="EMBL" id="GAA4542556.1"/>
    </source>
</evidence>
<feature type="region of interest" description="Disordered" evidence="5">
    <location>
        <begin position="365"/>
        <end position="395"/>
    </location>
</feature>
<feature type="transmembrane region" description="Helical" evidence="6">
    <location>
        <begin position="55"/>
        <end position="73"/>
    </location>
</feature>
<feature type="compositionally biased region" description="Low complexity" evidence="5">
    <location>
        <begin position="372"/>
        <end position="383"/>
    </location>
</feature>
<protein>
    <recommendedName>
        <fullName evidence="7">Major facilitator superfamily (MFS) profile domain-containing protein</fullName>
    </recommendedName>
</protein>
<feature type="transmembrane region" description="Helical" evidence="6">
    <location>
        <begin position="311"/>
        <end position="334"/>
    </location>
</feature>
<dbReference type="SUPFAM" id="SSF103473">
    <property type="entry name" value="MFS general substrate transporter"/>
    <property type="match status" value="1"/>
</dbReference>
<evidence type="ECO:0000256" key="3">
    <source>
        <dbReference type="ARBA" id="ARBA00022989"/>
    </source>
</evidence>
<evidence type="ECO:0000256" key="5">
    <source>
        <dbReference type="SAM" id="MobiDB-lite"/>
    </source>
</evidence>
<feature type="transmembrane region" description="Helical" evidence="6">
    <location>
        <begin position="118"/>
        <end position="138"/>
    </location>
</feature>
<dbReference type="Proteomes" id="UP001501598">
    <property type="component" value="Unassembled WGS sequence"/>
</dbReference>
<organism evidence="8 9">
    <name type="scientific">Pseudonocardia xishanensis</name>
    <dbReference type="NCBI Taxonomy" id="630995"/>
    <lineage>
        <taxon>Bacteria</taxon>
        <taxon>Bacillati</taxon>
        <taxon>Actinomycetota</taxon>
        <taxon>Actinomycetes</taxon>
        <taxon>Pseudonocardiales</taxon>
        <taxon>Pseudonocardiaceae</taxon>
        <taxon>Pseudonocardia</taxon>
    </lineage>
</organism>
<sequence length="395" mass="38401">MPGFLFGLLAPVLLAAEGFGRPAIGVLVGLFFGATGLGSVAAGRLTERIGARAAVVADLLLLAVCLLVAAAVAEYAVLAAVAVVAGAGYALATTGTTSAVAAAVPAAQRTRVMAVRTAGIPALVAVASLGAGPLAAAWGWRPLLAVLAVPVLMVAAAAGRVLPDARPSATTTGRSRLPAGFGRLPVAAFLLIVGSQPVMVWSVAYLRDALALEVLTAGILAAAVSVVGVVGVLVMATRARAVGPGALGARAAVACGVAALGSVVQAVAVGSPGGPLLGITGLALATVAHLLAVGLLHALVVAVAPAAAGRAAGVAMTGYFLGALVSAPAFGAVVDATGWPIAWLLCATLVALAGACFLRCGRLSSPDRPSTGDGADAAPTARPAPRRGDDRHGPR</sequence>
<dbReference type="RefSeq" id="WP_345414657.1">
    <property type="nucleotide sequence ID" value="NZ_BAABGT010000025.1"/>
</dbReference>
<feature type="transmembrane region" description="Helical" evidence="6">
    <location>
        <begin position="144"/>
        <end position="163"/>
    </location>
</feature>
<dbReference type="InterPro" id="IPR020846">
    <property type="entry name" value="MFS_dom"/>
</dbReference>
<feature type="transmembrane region" description="Helical" evidence="6">
    <location>
        <begin position="340"/>
        <end position="358"/>
    </location>
</feature>
<dbReference type="EMBL" id="BAABGT010000025">
    <property type="protein sequence ID" value="GAA4542556.1"/>
    <property type="molecule type" value="Genomic_DNA"/>
</dbReference>
<name>A0ABP8RM18_9PSEU</name>
<feature type="transmembrane region" description="Helical" evidence="6">
    <location>
        <begin position="247"/>
        <end position="270"/>
    </location>
</feature>
<reference evidence="9" key="1">
    <citation type="journal article" date="2019" name="Int. J. Syst. Evol. Microbiol.">
        <title>The Global Catalogue of Microorganisms (GCM) 10K type strain sequencing project: providing services to taxonomists for standard genome sequencing and annotation.</title>
        <authorList>
            <consortium name="The Broad Institute Genomics Platform"/>
            <consortium name="The Broad Institute Genome Sequencing Center for Infectious Disease"/>
            <person name="Wu L."/>
            <person name="Ma J."/>
        </authorList>
    </citation>
    <scope>NUCLEOTIDE SEQUENCE [LARGE SCALE GENOMIC DNA]</scope>
    <source>
        <strain evidence="9">JCM 17906</strain>
    </source>
</reference>
<comment type="subcellular location">
    <subcellularLocation>
        <location evidence="1">Cell membrane</location>
        <topology evidence="1">Multi-pass membrane protein</topology>
    </subcellularLocation>
</comment>
<accession>A0ABP8RM18</accession>
<proteinExistence type="predicted"/>
<keyword evidence="3 6" id="KW-1133">Transmembrane helix</keyword>
<gene>
    <name evidence="8" type="ORF">GCM10023175_18070</name>
</gene>
<keyword evidence="2 6" id="KW-0812">Transmembrane</keyword>
<evidence type="ECO:0000313" key="9">
    <source>
        <dbReference type="Proteomes" id="UP001501598"/>
    </source>
</evidence>
<evidence type="ECO:0000256" key="2">
    <source>
        <dbReference type="ARBA" id="ARBA00022692"/>
    </source>
</evidence>
<dbReference type="InterPro" id="IPR011701">
    <property type="entry name" value="MFS"/>
</dbReference>
<keyword evidence="4 6" id="KW-0472">Membrane</keyword>
<dbReference type="PROSITE" id="PS50850">
    <property type="entry name" value="MFS"/>
    <property type="match status" value="1"/>
</dbReference>
<feature type="transmembrane region" description="Helical" evidence="6">
    <location>
        <begin position="79"/>
        <end position="106"/>
    </location>
</feature>
<evidence type="ECO:0000259" key="7">
    <source>
        <dbReference type="PROSITE" id="PS50850"/>
    </source>
</evidence>
<evidence type="ECO:0000256" key="4">
    <source>
        <dbReference type="ARBA" id="ARBA00023136"/>
    </source>
</evidence>